<sequence length="97" mass="10330">MADVIYMKPSQKNSHQIQLTTTNIGDIHQSKVTFSPGVTILTGQNATNRTSFPQAITAALGSDQATLKGDAEEGSVELTIVPRVIIPSLGSVTILYM</sequence>
<dbReference type="InterPro" id="IPR027417">
    <property type="entry name" value="P-loop_NTPase"/>
</dbReference>
<gene>
    <name evidence="2" type="ORF">GCM10025751_32140</name>
</gene>
<dbReference type="EMBL" id="BAABKX010000013">
    <property type="protein sequence ID" value="GAA5054071.1"/>
    <property type="molecule type" value="Genomic_DNA"/>
</dbReference>
<reference evidence="2 3" key="1">
    <citation type="journal article" date="2019" name="Int. J. Syst. Evol. Microbiol.">
        <title>The Global Catalogue of Microorganisms (GCM) 10K type strain sequencing project: providing services to taxonomists for standard genome sequencing and annotation.</title>
        <authorList>
            <consortium name="The Broad Institute Genomics Platform"/>
            <consortium name="The Broad Institute Genome Sequencing Center for Infectious Disease"/>
            <person name="Wu L."/>
            <person name="Ma J."/>
        </authorList>
    </citation>
    <scope>NUCLEOTIDE SEQUENCE [LARGE SCALE GENOMIC DNA]</scope>
    <source>
        <strain evidence="2 3">JCM 17504</strain>
    </source>
</reference>
<evidence type="ECO:0000313" key="3">
    <source>
        <dbReference type="Proteomes" id="UP001501729"/>
    </source>
</evidence>
<dbReference type="InterPro" id="IPR038729">
    <property type="entry name" value="Rad50/SbcC_AAA"/>
</dbReference>
<comment type="caution">
    <text evidence="2">The sequence shown here is derived from an EMBL/GenBank/DDBJ whole genome shotgun (WGS) entry which is preliminary data.</text>
</comment>
<evidence type="ECO:0000313" key="2">
    <source>
        <dbReference type="EMBL" id="GAA5054071.1"/>
    </source>
</evidence>
<evidence type="ECO:0000259" key="1">
    <source>
        <dbReference type="Pfam" id="PF13476"/>
    </source>
</evidence>
<dbReference type="Pfam" id="PF13476">
    <property type="entry name" value="AAA_23"/>
    <property type="match status" value="1"/>
</dbReference>
<dbReference type="Gene3D" id="3.40.50.300">
    <property type="entry name" value="P-loop containing nucleotide triphosphate hydrolases"/>
    <property type="match status" value="1"/>
</dbReference>
<feature type="domain" description="Rad50/SbcC-type AAA" evidence="1">
    <location>
        <begin position="19"/>
        <end position="76"/>
    </location>
</feature>
<accession>A0AAV3UJW8</accession>
<protein>
    <recommendedName>
        <fullName evidence="1">Rad50/SbcC-type AAA domain-containing protein</fullName>
    </recommendedName>
</protein>
<dbReference type="GO" id="GO:0006302">
    <property type="term" value="P:double-strand break repair"/>
    <property type="evidence" value="ECO:0007669"/>
    <property type="project" value="InterPro"/>
</dbReference>
<dbReference type="AlphaFoldDB" id="A0AAV3UJW8"/>
<organism evidence="2 3">
    <name type="scientific">Haladaptatus pallidirubidus</name>
    <dbReference type="NCBI Taxonomy" id="1008152"/>
    <lineage>
        <taxon>Archaea</taxon>
        <taxon>Methanobacteriati</taxon>
        <taxon>Methanobacteriota</taxon>
        <taxon>Stenosarchaea group</taxon>
        <taxon>Halobacteria</taxon>
        <taxon>Halobacteriales</taxon>
        <taxon>Haladaptataceae</taxon>
        <taxon>Haladaptatus</taxon>
    </lineage>
</organism>
<dbReference type="Proteomes" id="UP001501729">
    <property type="component" value="Unassembled WGS sequence"/>
</dbReference>
<dbReference type="GO" id="GO:0016887">
    <property type="term" value="F:ATP hydrolysis activity"/>
    <property type="evidence" value="ECO:0007669"/>
    <property type="project" value="InterPro"/>
</dbReference>
<name>A0AAV3UJW8_9EURY</name>
<proteinExistence type="predicted"/>
<keyword evidence="3" id="KW-1185">Reference proteome</keyword>